<proteinExistence type="predicted"/>
<dbReference type="AlphaFoldDB" id="A0A6G1P9C6"/>
<gene>
    <name evidence="1" type="ORF">EXN66_Car002504</name>
</gene>
<dbReference type="PANTHER" id="PTHR34921:SF1">
    <property type="entry name" value="MEIOTIC RECOMBINATION PROTEIN REC114"/>
    <property type="match status" value="1"/>
</dbReference>
<sequence>MENNHVWRLKRYGRVVPGSRKRKRQPWKIFEATGKKPEIVLRIVESGYMLILQGEESLDTISLLCASDFLKVNQKSENLMFRLTVKGESRMMRMQFDGSSRAEAIKECSRAVEKLMEYMPVNTQDDAAPSPNQPPAKVSTQVLQVACFTVA</sequence>
<reference evidence="1 2" key="1">
    <citation type="submission" date="2019-02" db="EMBL/GenBank/DDBJ databases">
        <title>Opniocepnalus argus genome.</title>
        <authorList>
            <person name="Zhou C."/>
            <person name="Xiao S."/>
        </authorList>
    </citation>
    <scope>NUCLEOTIDE SEQUENCE [LARGE SCALE GENOMIC DNA]</scope>
    <source>
        <strain evidence="1">OARG1902GOOAL</strain>
        <tissue evidence="1">Muscle</tissue>
    </source>
</reference>
<name>A0A6G1P9C6_CHAAH</name>
<protein>
    <submittedName>
        <fullName evidence="1">Meiotic recombination protein REC114</fullName>
    </submittedName>
</protein>
<evidence type="ECO:0000313" key="1">
    <source>
        <dbReference type="EMBL" id="KAF3686832.1"/>
    </source>
</evidence>
<reference evidence="2" key="2">
    <citation type="submission" date="2019-02" db="EMBL/GenBank/DDBJ databases">
        <title>Opniocepnalus argus Var Kimnra genome.</title>
        <authorList>
            <person name="Zhou C."/>
            <person name="Xiao S."/>
        </authorList>
    </citation>
    <scope>NUCLEOTIDE SEQUENCE [LARGE SCALE GENOMIC DNA]</scope>
</reference>
<accession>A0A6G1P9C6</accession>
<dbReference type="Pfam" id="PF15165">
    <property type="entry name" value="REC114-like"/>
    <property type="match status" value="1"/>
</dbReference>
<evidence type="ECO:0000313" key="2">
    <source>
        <dbReference type="Proteomes" id="UP000503349"/>
    </source>
</evidence>
<dbReference type="Proteomes" id="UP000503349">
    <property type="component" value="Chromosome 2"/>
</dbReference>
<keyword evidence="2" id="KW-1185">Reference proteome</keyword>
<organism evidence="1 2">
    <name type="scientific">Channa argus</name>
    <name type="common">Northern snakehead</name>
    <name type="synonym">Ophicephalus argus</name>
    <dbReference type="NCBI Taxonomy" id="215402"/>
    <lineage>
        <taxon>Eukaryota</taxon>
        <taxon>Metazoa</taxon>
        <taxon>Chordata</taxon>
        <taxon>Craniata</taxon>
        <taxon>Vertebrata</taxon>
        <taxon>Euteleostomi</taxon>
        <taxon>Actinopterygii</taxon>
        <taxon>Neopterygii</taxon>
        <taxon>Teleostei</taxon>
        <taxon>Neoteleostei</taxon>
        <taxon>Acanthomorphata</taxon>
        <taxon>Anabantaria</taxon>
        <taxon>Anabantiformes</taxon>
        <taxon>Channoidei</taxon>
        <taxon>Channidae</taxon>
        <taxon>Channa</taxon>
    </lineage>
</organism>
<dbReference type="PANTHER" id="PTHR34921">
    <property type="entry name" value="MEIOTIC RECOMBINATION PROTEIN REC114"/>
    <property type="match status" value="1"/>
</dbReference>
<dbReference type="EMBL" id="CM015713">
    <property type="protein sequence ID" value="KAF3686832.1"/>
    <property type="molecule type" value="Genomic_DNA"/>
</dbReference>
<dbReference type="InterPro" id="IPR029168">
    <property type="entry name" value="REC114L"/>
</dbReference>